<dbReference type="GeneID" id="5887900"/>
<name>A9UNM4_MONBE</name>
<feature type="region of interest" description="Disordered" evidence="1">
    <location>
        <begin position="231"/>
        <end position="260"/>
    </location>
</feature>
<feature type="compositionally biased region" description="Acidic residues" evidence="1">
    <location>
        <begin position="192"/>
        <end position="201"/>
    </location>
</feature>
<dbReference type="RefSeq" id="XP_001742488.1">
    <property type="nucleotide sequence ID" value="XM_001742436.1"/>
</dbReference>
<dbReference type="Proteomes" id="UP000001357">
    <property type="component" value="Unassembled WGS sequence"/>
</dbReference>
<organism evidence="3 4">
    <name type="scientific">Monosiga brevicollis</name>
    <name type="common">Choanoflagellate</name>
    <dbReference type="NCBI Taxonomy" id="81824"/>
    <lineage>
        <taxon>Eukaryota</taxon>
        <taxon>Choanoflagellata</taxon>
        <taxon>Craspedida</taxon>
        <taxon>Salpingoecidae</taxon>
        <taxon>Monosiga</taxon>
    </lineage>
</organism>
<proteinExistence type="predicted"/>
<feature type="compositionally biased region" description="Basic residues" evidence="1">
    <location>
        <begin position="165"/>
        <end position="176"/>
    </location>
</feature>
<dbReference type="KEGG" id="mbr:MONBRDRAFT_21795"/>
<feature type="domain" description="C2H2-type" evidence="2">
    <location>
        <begin position="19"/>
        <end position="39"/>
    </location>
</feature>
<gene>
    <name evidence="3" type="ORF">MONBRDRAFT_21795</name>
</gene>
<feature type="compositionally biased region" description="Low complexity" evidence="1">
    <location>
        <begin position="312"/>
        <end position="323"/>
    </location>
</feature>
<evidence type="ECO:0000313" key="3">
    <source>
        <dbReference type="EMBL" id="EDQ92726.1"/>
    </source>
</evidence>
<protein>
    <submittedName>
        <fullName evidence="3">Zinc finger, C2H2-type domain-containing protein</fullName>
    </submittedName>
</protein>
<feature type="compositionally biased region" description="Low complexity" evidence="1">
    <location>
        <begin position="177"/>
        <end position="191"/>
    </location>
</feature>
<dbReference type="EMBL" id="CH991543">
    <property type="protein sequence ID" value="EDQ92726.1"/>
    <property type="molecule type" value="Genomic_DNA"/>
</dbReference>
<dbReference type="AlphaFoldDB" id="A9UNM4"/>
<feature type="region of interest" description="Disordered" evidence="1">
    <location>
        <begin position="295"/>
        <end position="329"/>
    </location>
</feature>
<reference evidence="3 4" key="1">
    <citation type="journal article" date="2008" name="Nature">
        <title>The genome of the choanoflagellate Monosiga brevicollis and the origin of metazoans.</title>
        <authorList>
            <consortium name="JGI Sequencing"/>
            <person name="King N."/>
            <person name="Westbrook M.J."/>
            <person name="Young S.L."/>
            <person name="Kuo A."/>
            <person name="Abedin M."/>
            <person name="Chapman J."/>
            <person name="Fairclough S."/>
            <person name="Hellsten U."/>
            <person name="Isogai Y."/>
            <person name="Letunic I."/>
            <person name="Marr M."/>
            <person name="Pincus D."/>
            <person name="Putnam N."/>
            <person name="Rokas A."/>
            <person name="Wright K.J."/>
            <person name="Zuzow R."/>
            <person name="Dirks W."/>
            <person name="Good M."/>
            <person name="Goodstein D."/>
            <person name="Lemons D."/>
            <person name="Li W."/>
            <person name="Lyons J.B."/>
            <person name="Morris A."/>
            <person name="Nichols S."/>
            <person name="Richter D.J."/>
            <person name="Salamov A."/>
            <person name="Bork P."/>
            <person name="Lim W.A."/>
            <person name="Manning G."/>
            <person name="Miller W.T."/>
            <person name="McGinnis W."/>
            <person name="Shapiro H."/>
            <person name="Tjian R."/>
            <person name="Grigoriev I.V."/>
            <person name="Rokhsar D."/>
        </authorList>
    </citation>
    <scope>NUCLEOTIDE SEQUENCE [LARGE SCALE GENOMIC DNA]</scope>
    <source>
        <strain evidence="4">MX1 / ATCC 50154</strain>
    </source>
</reference>
<dbReference type="SMART" id="SM00355">
    <property type="entry name" value="ZnF_C2H2"/>
    <property type="match status" value="2"/>
</dbReference>
<feature type="region of interest" description="Disordered" evidence="1">
    <location>
        <begin position="156"/>
        <end position="219"/>
    </location>
</feature>
<evidence type="ECO:0000313" key="4">
    <source>
        <dbReference type="Proteomes" id="UP000001357"/>
    </source>
</evidence>
<evidence type="ECO:0000256" key="1">
    <source>
        <dbReference type="SAM" id="MobiDB-lite"/>
    </source>
</evidence>
<sequence>MASDTGVDIKPETSVAERFICFTCQKEFPTANDREYHQRQFGTMMSSCTNLGAGIAFYFVSDSRTFTLMRHADNKFHCPHPPCTLRTTNVSNLRRHVMRHPSSSKRRFSPIIDTVSVIQTPDENGNIITRFFHPTTPQAICFSAIEAAAAAGITSALRQATPPGPRRKRRGAHQRGRPSSQTSHSGQQSGTEDPDDDPEDADMAHESDGPGESKPKVAKISDSDAALALASMGQRREAPAAPPAPPTSTSVPAGHVSIQPSSLPSQAMHVAGWPMPSMYMTSSHPQALPQQYDGAKQLTSQSQPSLLPPQKASSSLSAAHSAAQPGPHTASLIQISPTAALAYRQQAGPQVSSNTLAPTPLDEILDGADSGKSLPFDEQWSRHGYMDKPIEAVLGITSAAEAVELARCASSPSLLPLVSRLLTQFDALLDENLIFAEYCVASLDYPASPASLSGRQPLRRVSGVEFEHSVKVVTSFVQFIGALVGQDPVKLQSPSSDGIRTSVKRLRLSLSPDLQRAADHFFASLPDSSDPRANDQTALSALRELLTKLFLYRPHLCDRHEDNPLWRFFALRFAKSATLVAKPTDMLADAEALLHTSHTVVLNHILSQRLDLASFQDQCPRDPFNSCAILTVERDRLQDFTKAKRLLVGHK</sequence>
<dbReference type="InParanoid" id="A9UNM4"/>
<evidence type="ECO:0000259" key="2">
    <source>
        <dbReference type="SMART" id="SM00355"/>
    </source>
</evidence>
<feature type="domain" description="C2H2-type" evidence="2">
    <location>
        <begin position="76"/>
        <end position="100"/>
    </location>
</feature>
<accession>A9UNM4</accession>
<keyword evidence="4" id="KW-1185">Reference proteome</keyword>
<feature type="compositionally biased region" description="Basic and acidic residues" evidence="1">
    <location>
        <begin position="202"/>
        <end position="219"/>
    </location>
</feature>
<dbReference type="InterPro" id="IPR013087">
    <property type="entry name" value="Znf_C2H2_type"/>
</dbReference>